<feature type="transmembrane region" description="Helical" evidence="1">
    <location>
        <begin position="125"/>
        <end position="148"/>
    </location>
</feature>
<organism evidence="2 3">
    <name type="scientific">Candidatus Harrisonbacteria bacterium CG10_big_fil_rev_8_21_14_0_10_44_23</name>
    <dbReference type="NCBI Taxonomy" id="1974585"/>
    <lineage>
        <taxon>Bacteria</taxon>
        <taxon>Candidatus Harrisoniibacteriota</taxon>
    </lineage>
</organism>
<dbReference type="AlphaFoldDB" id="A0A2H0USD9"/>
<feature type="transmembrane region" description="Helical" evidence="1">
    <location>
        <begin position="186"/>
        <end position="204"/>
    </location>
</feature>
<sequence length="220" mass="24480">MFYLKEDKENPEPLPMVFYAFVIGGLVTFFALVFQFGVREYLLFFLSPNNPFEILVFSGIEEILKFAAVWWFIVPKKSFNEPLDAMVYMVIVALGFAAVENITSLGNSTNGLVSGVASLAAFEVLSLRFVGATLLHSLASAIVGYHWGHAMVHKTRSVKKGVVIGLVIAILLHGAFNYLILLTGPLTWVLSFILFVGFFVMADFERLHDEEDGAQKALEF</sequence>
<proteinExistence type="predicted"/>
<keyword evidence="1" id="KW-0472">Membrane</keyword>
<gene>
    <name evidence="2" type="ORF">COU09_01580</name>
</gene>
<dbReference type="GO" id="GO:0008233">
    <property type="term" value="F:peptidase activity"/>
    <property type="evidence" value="ECO:0007669"/>
    <property type="project" value="InterPro"/>
</dbReference>
<protein>
    <recommendedName>
        <fullName evidence="4">Protease PrsW</fullName>
    </recommendedName>
</protein>
<comment type="caution">
    <text evidence="2">The sequence shown here is derived from an EMBL/GenBank/DDBJ whole genome shotgun (WGS) entry which is preliminary data.</text>
</comment>
<dbReference type="PANTHER" id="PTHR36844:SF1">
    <property type="entry name" value="PROTEASE PRSW"/>
    <property type="match status" value="1"/>
</dbReference>
<reference evidence="3" key="1">
    <citation type="submission" date="2017-09" db="EMBL/GenBank/DDBJ databases">
        <title>Depth-based differentiation of microbial function through sediment-hosted aquifers and enrichment of novel symbionts in the deep terrestrial subsurface.</title>
        <authorList>
            <person name="Probst A.J."/>
            <person name="Ladd B."/>
            <person name="Jarett J.K."/>
            <person name="Geller-Mcgrath D.E."/>
            <person name="Sieber C.M.K."/>
            <person name="Emerson J.B."/>
            <person name="Anantharaman K."/>
            <person name="Thomas B.C."/>
            <person name="Malmstrom R."/>
            <person name="Stieglmeier M."/>
            <person name="Klingl A."/>
            <person name="Woyke T."/>
            <person name="Ryan C.M."/>
            <person name="Banfield J.F."/>
        </authorList>
    </citation>
    <scope>NUCLEOTIDE SEQUENCE [LARGE SCALE GENOMIC DNA]</scope>
</reference>
<evidence type="ECO:0000256" key="1">
    <source>
        <dbReference type="SAM" id="Phobius"/>
    </source>
</evidence>
<evidence type="ECO:0000313" key="3">
    <source>
        <dbReference type="Proteomes" id="UP000229615"/>
    </source>
</evidence>
<feature type="transmembrane region" description="Helical" evidence="1">
    <location>
        <begin position="16"/>
        <end position="34"/>
    </location>
</feature>
<evidence type="ECO:0000313" key="2">
    <source>
        <dbReference type="EMBL" id="PIR88576.1"/>
    </source>
</evidence>
<feature type="transmembrane region" description="Helical" evidence="1">
    <location>
        <begin position="54"/>
        <end position="73"/>
    </location>
</feature>
<feature type="transmembrane region" description="Helical" evidence="1">
    <location>
        <begin position="85"/>
        <end position="105"/>
    </location>
</feature>
<dbReference type="PANTHER" id="PTHR36844">
    <property type="entry name" value="PROTEASE PRSW"/>
    <property type="match status" value="1"/>
</dbReference>
<keyword evidence="1" id="KW-0812">Transmembrane</keyword>
<dbReference type="InterPro" id="IPR026898">
    <property type="entry name" value="PrsW"/>
</dbReference>
<dbReference type="EMBL" id="PFBB01000015">
    <property type="protein sequence ID" value="PIR88576.1"/>
    <property type="molecule type" value="Genomic_DNA"/>
</dbReference>
<evidence type="ECO:0008006" key="4">
    <source>
        <dbReference type="Google" id="ProtNLM"/>
    </source>
</evidence>
<dbReference type="Proteomes" id="UP000229615">
    <property type="component" value="Unassembled WGS sequence"/>
</dbReference>
<accession>A0A2H0USD9</accession>
<feature type="transmembrane region" description="Helical" evidence="1">
    <location>
        <begin position="160"/>
        <end position="180"/>
    </location>
</feature>
<dbReference type="Pfam" id="PF13367">
    <property type="entry name" value="PrsW-protease"/>
    <property type="match status" value="1"/>
</dbReference>
<name>A0A2H0USD9_9BACT</name>
<keyword evidence="1" id="KW-1133">Transmembrane helix</keyword>